<dbReference type="EMBL" id="HBHT01021513">
    <property type="protein sequence ID" value="CAD9971156.1"/>
    <property type="molecule type" value="Transcribed_RNA"/>
</dbReference>
<feature type="compositionally biased region" description="Basic and acidic residues" evidence="2">
    <location>
        <begin position="277"/>
        <end position="290"/>
    </location>
</feature>
<accession>A0A7S2YEP4</accession>
<organism evidence="3">
    <name type="scientific">Entomoneis paludosa</name>
    <dbReference type="NCBI Taxonomy" id="265537"/>
    <lineage>
        <taxon>Eukaryota</taxon>
        <taxon>Sar</taxon>
        <taxon>Stramenopiles</taxon>
        <taxon>Ochrophyta</taxon>
        <taxon>Bacillariophyta</taxon>
        <taxon>Bacillariophyceae</taxon>
        <taxon>Bacillariophycidae</taxon>
        <taxon>Entomoneidaceae</taxon>
        <taxon>Entomoneis</taxon>
    </lineage>
</organism>
<name>A0A7S2YEP4_9STRA</name>
<feature type="compositionally biased region" description="Basic residues" evidence="2">
    <location>
        <begin position="694"/>
        <end position="706"/>
    </location>
</feature>
<evidence type="ECO:0000313" key="3">
    <source>
        <dbReference type="EMBL" id="CAD9971156.1"/>
    </source>
</evidence>
<feature type="region of interest" description="Disordered" evidence="2">
    <location>
        <begin position="653"/>
        <end position="706"/>
    </location>
</feature>
<feature type="compositionally biased region" description="Basic and acidic residues" evidence="2">
    <location>
        <begin position="657"/>
        <end position="676"/>
    </location>
</feature>
<sequence>MAAETPSAAAQAQSPRTDDKAATQGGTPGRNEKESRKQYEPSVGVFKLALEEAVPVQLKCTHSIIVNNPDSQVSSMAKGFMQRTLTAFASSMQQFSFFRLRSRWHRVELGSEPTKLLNQLADYGLSPDHVPQRFGGTAQPRLFLEHRLKLEKERYAPLFQAKVAVAAVANVAVLTNPDECRPSGIDDPLNPIGQKESAVKNQAVASERSVMDDAGVSINPKTSINITSTTTLPKVTKRKRDVMSQWGEDFASRCTISLFGKPNDEIVASSDTSGENDDSKLYSSDTKHLDTATPSHSADVSSNKTDSLVRERVERLVELTEEFEAKRKVAKLSTERDGIEREQKLLDAHLTICQHIARVYEMDHEVIRSILYEVLSPFIPQDDSLDAFVTDVLNHALIFQGRNCLTGRFMLKLNKATPKMTLSEHHWQILGKAQQSLEGVVPSELPDLRNLTKDIVSDNSPGITSAVAVLPGTSAKSIETTKSEEQQLFKEANALTEADQDEKNLSELQGRADRLAQANQKLSSHQKYLESCIIYANHAIEQFQHHQRQRRDILAAAISLIFSSCIFMSGPLAVPSNHFLIKGTRYDPFLVADRLSSKLAWHSGQNPSSVSIVSLTSLLVSEGYVLHSQVERFVAHWQQQDLQTIKNSIIQPVPRYTSEHEKTKQGDLEERTRSGAEQKSTNHSCNGPEERQQRVQRRRKTSLKRL</sequence>
<proteinExistence type="predicted"/>
<feature type="region of interest" description="Disordered" evidence="2">
    <location>
        <begin position="1"/>
        <end position="39"/>
    </location>
</feature>
<feature type="compositionally biased region" description="Polar residues" evidence="2">
    <location>
        <begin position="292"/>
        <end position="305"/>
    </location>
</feature>
<gene>
    <name evidence="3" type="ORF">APAL1065_LOCUS14426</name>
</gene>
<protein>
    <submittedName>
        <fullName evidence="3">Uncharacterized protein</fullName>
    </submittedName>
</protein>
<evidence type="ECO:0000256" key="1">
    <source>
        <dbReference type="SAM" id="Coils"/>
    </source>
</evidence>
<feature type="coiled-coil region" evidence="1">
    <location>
        <begin position="498"/>
        <end position="525"/>
    </location>
</feature>
<feature type="compositionally biased region" description="Low complexity" evidence="2">
    <location>
        <begin position="1"/>
        <end position="15"/>
    </location>
</feature>
<reference evidence="3" key="1">
    <citation type="submission" date="2021-01" db="EMBL/GenBank/DDBJ databases">
        <authorList>
            <person name="Corre E."/>
            <person name="Pelletier E."/>
            <person name="Niang G."/>
            <person name="Scheremetjew M."/>
            <person name="Finn R."/>
            <person name="Kale V."/>
            <person name="Holt S."/>
            <person name="Cochrane G."/>
            <person name="Meng A."/>
            <person name="Brown T."/>
            <person name="Cohen L."/>
        </authorList>
    </citation>
    <scope>NUCLEOTIDE SEQUENCE</scope>
    <source>
        <strain evidence="3">CCMP125</strain>
    </source>
</reference>
<feature type="compositionally biased region" description="Basic and acidic residues" evidence="2">
    <location>
        <begin position="30"/>
        <end position="39"/>
    </location>
</feature>
<evidence type="ECO:0000256" key="2">
    <source>
        <dbReference type="SAM" id="MobiDB-lite"/>
    </source>
</evidence>
<keyword evidence="1" id="KW-0175">Coiled coil</keyword>
<dbReference type="AlphaFoldDB" id="A0A7S2YEP4"/>
<feature type="region of interest" description="Disordered" evidence="2">
    <location>
        <begin position="267"/>
        <end position="305"/>
    </location>
</feature>